<organism evidence="2 3">
    <name type="scientific">Patellaria atrata CBS 101060</name>
    <dbReference type="NCBI Taxonomy" id="1346257"/>
    <lineage>
        <taxon>Eukaryota</taxon>
        <taxon>Fungi</taxon>
        <taxon>Dikarya</taxon>
        <taxon>Ascomycota</taxon>
        <taxon>Pezizomycotina</taxon>
        <taxon>Dothideomycetes</taxon>
        <taxon>Dothideomycetes incertae sedis</taxon>
        <taxon>Patellariales</taxon>
        <taxon>Patellariaceae</taxon>
        <taxon>Patellaria</taxon>
    </lineage>
</organism>
<dbReference type="Proteomes" id="UP000799429">
    <property type="component" value="Unassembled WGS sequence"/>
</dbReference>
<feature type="chain" id="PRO_5040232102" description="Secreted protein" evidence="1">
    <location>
        <begin position="23"/>
        <end position="137"/>
    </location>
</feature>
<comment type="caution">
    <text evidence="2">The sequence shown here is derived from an EMBL/GenBank/DDBJ whole genome shotgun (WGS) entry which is preliminary data.</text>
</comment>
<name>A0A9P4SD24_9PEZI</name>
<dbReference type="AlphaFoldDB" id="A0A9P4SD24"/>
<evidence type="ECO:0008006" key="4">
    <source>
        <dbReference type="Google" id="ProtNLM"/>
    </source>
</evidence>
<gene>
    <name evidence="2" type="ORF">M501DRAFT_714818</name>
</gene>
<accession>A0A9P4SD24</accession>
<sequence>MYGLLGFLLGMGTLWLHHCMYGRNGKKGFGLIPPPTGTLQREVPCRFRHGASFSLLRFVFEYRIWCLGWSRETLCHTTPVIIVIRNRNLPSWPLVTLREASCPLCSYYQKDHEVMEVKKNHEVEKCLPVPYLPRPSA</sequence>
<protein>
    <recommendedName>
        <fullName evidence="4">Secreted protein</fullName>
    </recommendedName>
</protein>
<feature type="signal peptide" evidence="1">
    <location>
        <begin position="1"/>
        <end position="22"/>
    </location>
</feature>
<reference evidence="2" key="1">
    <citation type="journal article" date="2020" name="Stud. Mycol.">
        <title>101 Dothideomycetes genomes: a test case for predicting lifestyles and emergence of pathogens.</title>
        <authorList>
            <person name="Haridas S."/>
            <person name="Albert R."/>
            <person name="Binder M."/>
            <person name="Bloem J."/>
            <person name="Labutti K."/>
            <person name="Salamov A."/>
            <person name="Andreopoulos B."/>
            <person name="Baker S."/>
            <person name="Barry K."/>
            <person name="Bills G."/>
            <person name="Bluhm B."/>
            <person name="Cannon C."/>
            <person name="Castanera R."/>
            <person name="Culley D."/>
            <person name="Daum C."/>
            <person name="Ezra D."/>
            <person name="Gonzalez J."/>
            <person name="Henrissat B."/>
            <person name="Kuo A."/>
            <person name="Liang C."/>
            <person name="Lipzen A."/>
            <person name="Lutzoni F."/>
            <person name="Magnuson J."/>
            <person name="Mondo S."/>
            <person name="Nolan M."/>
            <person name="Ohm R."/>
            <person name="Pangilinan J."/>
            <person name="Park H.-J."/>
            <person name="Ramirez L."/>
            <person name="Alfaro M."/>
            <person name="Sun H."/>
            <person name="Tritt A."/>
            <person name="Yoshinaga Y."/>
            <person name="Zwiers L.-H."/>
            <person name="Turgeon B."/>
            <person name="Goodwin S."/>
            <person name="Spatafora J."/>
            <person name="Crous P."/>
            <person name="Grigoriev I."/>
        </authorList>
    </citation>
    <scope>NUCLEOTIDE SEQUENCE</scope>
    <source>
        <strain evidence="2">CBS 101060</strain>
    </source>
</reference>
<keyword evidence="3" id="KW-1185">Reference proteome</keyword>
<dbReference type="EMBL" id="MU006093">
    <property type="protein sequence ID" value="KAF2840481.1"/>
    <property type="molecule type" value="Genomic_DNA"/>
</dbReference>
<evidence type="ECO:0000313" key="2">
    <source>
        <dbReference type="EMBL" id="KAF2840481.1"/>
    </source>
</evidence>
<keyword evidence="1" id="KW-0732">Signal</keyword>
<evidence type="ECO:0000256" key="1">
    <source>
        <dbReference type="SAM" id="SignalP"/>
    </source>
</evidence>
<proteinExistence type="predicted"/>
<evidence type="ECO:0000313" key="3">
    <source>
        <dbReference type="Proteomes" id="UP000799429"/>
    </source>
</evidence>